<keyword evidence="1" id="KW-0472">Membrane</keyword>
<dbReference type="GO" id="GO:0006897">
    <property type="term" value="P:endocytosis"/>
    <property type="evidence" value="ECO:0007669"/>
    <property type="project" value="TreeGrafter"/>
</dbReference>
<comment type="caution">
    <text evidence="4">The sequence shown here is derived from an EMBL/GenBank/DDBJ whole genome shotgun (WGS) entry which is preliminary data.</text>
</comment>
<evidence type="ECO:0000256" key="1">
    <source>
        <dbReference type="SAM" id="Phobius"/>
    </source>
</evidence>
<feature type="domain" description="P-type ATPase A" evidence="2">
    <location>
        <begin position="91"/>
        <end position="226"/>
    </location>
</feature>
<feature type="transmembrane region" description="Helical" evidence="1">
    <location>
        <begin position="245"/>
        <end position="265"/>
    </location>
</feature>
<proteinExistence type="predicted"/>
<dbReference type="Pfam" id="PF00122">
    <property type="entry name" value="E1-E2_ATPase"/>
    <property type="match status" value="1"/>
</dbReference>
<evidence type="ECO:0000259" key="3">
    <source>
        <dbReference type="Pfam" id="PF16209"/>
    </source>
</evidence>
<organism evidence="4 5">
    <name type="scientific">Leishmania utingensis</name>
    <dbReference type="NCBI Taxonomy" id="653362"/>
    <lineage>
        <taxon>Eukaryota</taxon>
        <taxon>Discoba</taxon>
        <taxon>Euglenozoa</taxon>
        <taxon>Kinetoplastea</taxon>
        <taxon>Metakinetoplastina</taxon>
        <taxon>Trypanosomatida</taxon>
        <taxon>Trypanosomatidae</taxon>
        <taxon>Leishmaniinae</taxon>
        <taxon>Leishmania</taxon>
    </lineage>
</organism>
<feature type="transmembrane region" description="Helical" evidence="1">
    <location>
        <begin position="277"/>
        <end position="296"/>
    </location>
</feature>
<protein>
    <submittedName>
        <fullName evidence="4">Phospholipid-translocating ATPase N-terminal/E1-E2 ATPase</fullName>
    </submittedName>
</protein>
<feature type="domain" description="P-type ATPase N-terminal" evidence="3">
    <location>
        <begin position="3"/>
        <end position="48"/>
    </location>
</feature>
<keyword evidence="1" id="KW-1133">Transmembrane helix</keyword>
<dbReference type="PANTHER" id="PTHR24092:SF5">
    <property type="entry name" value="PHOSPHOLIPID-TRANSPORTING ATPASE"/>
    <property type="match status" value="1"/>
</dbReference>
<feature type="transmembrane region" description="Helical" evidence="1">
    <location>
        <begin position="47"/>
        <end position="66"/>
    </location>
</feature>
<dbReference type="Gene3D" id="2.70.150.10">
    <property type="entry name" value="Calcium-transporting ATPase, cytoplasmic transduction domain A"/>
    <property type="match status" value="1"/>
</dbReference>
<reference evidence="4 5" key="1">
    <citation type="submission" date="2024-02" db="EMBL/GenBank/DDBJ databases">
        <title>FIRST GENOME SEQUENCES OF Leishmania (Viannia) shawi, Leishmania (Viannia) lindenbergi AND Leishmania (Viannia) utingensis.</title>
        <authorList>
            <person name="Resadore F."/>
            <person name="Custodio M.G.F."/>
            <person name="Boite M.C."/>
            <person name="Cupolillo E."/>
            <person name="Ferreira G.E.M."/>
        </authorList>
    </citation>
    <scope>NUCLEOTIDE SEQUENCE [LARGE SCALE GENOMIC DNA]</scope>
    <source>
        <strain evidence="4 5">ITUB/BR/1977/M4964</strain>
    </source>
</reference>
<dbReference type="AlphaFoldDB" id="A0AAW3AK17"/>
<evidence type="ECO:0000259" key="2">
    <source>
        <dbReference type="Pfam" id="PF00122"/>
    </source>
</evidence>
<name>A0AAW3AK17_9TRYP</name>
<dbReference type="SUPFAM" id="SSF81653">
    <property type="entry name" value="Calcium ATPase, transduction domain A"/>
    <property type="match status" value="1"/>
</dbReference>
<dbReference type="GO" id="GO:0045332">
    <property type="term" value="P:phospholipid translocation"/>
    <property type="evidence" value="ECO:0007669"/>
    <property type="project" value="TreeGrafter"/>
</dbReference>
<dbReference type="SUPFAM" id="SSF81665">
    <property type="entry name" value="Calcium ATPase, transmembrane domain M"/>
    <property type="match status" value="1"/>
</dbReference>
<gene>
    <name evidence="4" type="ORF">Q4I30_003306</name>
</gene>
<dbReference type="Proteomes" id="UP001482455">
    <property type="component" value="Unassembled WGS sequence"/>
</dbReference>
<dbReference type="InterPro" id="IPR008250">
    <property type="entry name" value="ATPase_P-typ_transduc_dom_A_sf"/>
</dbReference>
<dbReference type="Pfam" id="PF16209">
    <property type="entry name" value="PhoLip_ATPase_N"/>
    <property type="match status" value="1"/>
</dbReference>
<dbReference type="PANTHER" id="PTHR24092">
    <property type="entry name" value="PROBABLE PHOSPHOLIPID-TRANSPORTING ATPASE"/>
    <property type="match status" value="1"/>
</dbReference>
<dbReference type="GO" id="GO:0005886">
    <property type="term" value="C:plasma membrane"/>
    <property type="evidence" value="ECO:0007669"/>
    <property type="project" value="TreeGrafter"/>
</dbReference>
<dbReference type="GO" id="GO:0005802">
    <property type="term" value="C:trans-Golgi network"/>
    <property type="evidence" value="ECO:0007669"/>
    <property type="project" value="TreeGrafter"/>
</dbReference>
<dbReference type="EMBL" id="JBAMZL010000021">
    <property type="protein sequence ID" value="KAL0508101.1"/>
    <property type="molecule type" value="Genomic_DNA"/>
</dbReference>
<feature type="transmembrane region" description="Helical" evidence="1">
    <location>
        <begin position="202"/>
        <end position="222"/>
    </location>
</feature>
<dbReference type="InterPro" id="IPR032631">
    <property type="entry name" value="P-type_ATPase_N"/>
</dbReference>
<dbReference type="GO" id="GO:0006890">
    <property type="term" value="P:retrograde vesicle-mediated transport, Golgi to endoplasmic reticulum"/>
    <property type="evidence" value="ECO:0007669"/>
    <property type="project" value="TreeGrafter"/>
</dbReference>
<keyword evidence="5" id="KW-1185">Reference proteome</keyword>
<sequence length="301" mass="33839">MSGYPSNAVNNRRYTLLTFLPLALLYQLQNFFNLFLAFPQLIPVLKVGFLFTYFSPLVLVVCLSLMKDAIDDWKRFRRDRIDSVEVFEKLTESGDLVRVRSSNIRVGDLFILLQDQCVPTDSVVLHTSEITGTIFIQNDQLDGETDWKVRYPLNSTKSLTCAELPSLRFNINCGAPHKDIYTFAGTLDMANRQSESITMENAIWSSCVVATGTLVAAVAYTGRETLSSLNSTNPRNKVGLIESELNLIAALYFLLLLLLSFLLVAQQQFRGDVAVTFVRFFVLPSVMIPIAMRVNVDVGRL</sequence>
<evidence type="ECO:0000313" key="4">
    <source>
        <dbReference type="EMBL" id="KAL0508101.1"/>
    </source>
</evidence>
<dbReference type="GO" id="GO:0005768">
    <property type="term" value="C:endosome"/>
    <property type="evidence" value="ECO:0007669"/>
    <property type="project" value="TreeGrafter"/>
</dbReference>
<evidence type="ECO:0000313" key="5">
    <source>
        <dbReference type="Proteomes" id="UP001482455"/>
    </source>
</evidence>
<dbReference type="InterPro" id="IPR023298">
    <property type="entry name" value="ATPase_P-typ_TM_dom_sf"/>
</dbReference>
<dbReference type="InterPro" id="IPR059000">
    <property type="entry name" value="ATPase_P-type_domA"/>
</dbReference>
<keyword evidence="1" id="KW-0812">Transmembrane</keyword>
<dbReference type="GO" id="GO:0140326">
    <property type="term" value="F:ATPase-coupled intramembrane lipid transporter activity"/>
    <property type="evidence" value="ECO:0007669"/>
    <property type="project" value="TreeGrafter"/>
</dbReference>
<accession>A0AAW3AK17</accession>